<feature type="transmembrane region" description="Helical" evidence="7">
    <location>
        <begin position="80"/>
        <end position="100"/>
    </location>
</feature>
<proteinExistence type="inferred from homology"/>
<reference evidence="9 10" key="1">
    <citation type="submission" date="2024-02" db="EMBL/GenBank/DDBJ databases">
        <title>A novel Gemmatimonadota bacterium.</title>
        <authorList>
            <person name="Du Z.-J."/>
            <person name="Ye Y.-Q."/>
        </authorList>
    </citation>
    <scope>NUCLEOTIDE SEQUENCE [LARGE SCALE GENOMIC DNA]</scope>
    <source>
        <strain evidence="9 10">DH-20</strain>
    </source>
</reference>
<evidence type="ECO:0000256" key="1">
    <source>
        <dbReference type="ARBA" id="ARBA00004141"/>
    </source>
</evidence>
<dbReference type="EMBL" id="JBBHLI010000016">
    <property type="protein sequence ID" value="MEK9502858.1"/>
    <property type="molecule type" value="Genomic_DNA"/>
</dbReference>
<dbReference type="RefSeq" id="WP_405281814.1">
    <property type="nucleotide sequence ID" value="NZ_JBBHLI010000016.1"/>
</dbReference>
<evidence type="ECO:0000256" key="5">
    <source>
        <dbReference type="ARBA" id="ARBA00022989"/>
    </source>
</evidence>
<evidence type="ECO:0000256" key="3">
    <source>
        <dbReference type="ARBA" id="ARBA00022692"/>
    </source>
</evidence>
<comment type="similarity">
    <text evidence="2">Belongs to the peptidase S54 family.</text>
</comment>
<feature type="domain" description="Peptidase S54 rhomboid" evidence="8">
    <location>
        <begin position="76"/>
        <end position="222"/>
    </location>
</feature>
<protein>
    <submittedName>
        <fullName evidence="9">Rhomboid family intramembrane serine protease</fullName>
        <ecNumber evidence="9">3.4.21.-</ecNumber>
    </submittedName>
</protein>
<evidence type="ECO:0000256" key="4">
    <source>
        <dbReference type="ARBA" id="ARBA00022801"/>
    </source>
</evidence>
<dbReference type="InterPro" id="IPR035952">
    <property type="entry name" value="Rhomboid-like_sf"/>
</dbReference>
<feature type="transmembrane region" description="Helical" evidence="7">
    <location>
        <begin position="112"/>
        <end position="129"/>
    </location>
</feature>
<dbReference type="PANTHER" id="PTHR43731">
    <property type="entry name" value="RHOMBOID PROTEASE"/>
    <property type="match status" value="1"/>
</dbReference>
<keyword evidence="10" id="KW-1185">Reference proteome</keyword>
<dbReference type="Pfam" id="PF01694">
    <property type="entry name" value="Rhomboid"/>
    <property type="match status" value="1"/>
</dbReference>
<gene>
    <name evidence="9" type="ORF">WI372_17815</name>
</gene>
<feature type="transmembrane region" description="Helical" evidence="7">
    <location>
        <begin position="135"/>
        <end position="156"/>
    </location>
</feature>
<dbReference type="Gene3D" id="1.20.1540.10">
    <property type="entry name" value="Rhomboid-like"/>
    <property type="match status" value="1"/>
</dbReference>
<feature type="transmembrane region" description="Helical" evidence="7">
    <location>
        <begin position="199"/>
        <end position="220"/>
    </location>
</feature>
<evidence type="ECO:0000313" key="9">
    <source>
        <dbReference type="EMBL" id="MEK9502858.1"/>
    </source>
</evidence>
<sequence length="228" mass="23762">MFPIHDDNPTLRAPVVTWALVILTGAVWVMVQGAGLAPARFEAAICSFGAIPAEVTGEGGLSAGPCAGGGLGAEAMLTSIFLHGGWLHLIGNLWFLWIFGNNVEDSMGRGRFVAFYLLTGLAAAGAHIASDPGSVVPMVGASGAISGVMGGYLVLFPRARVKTLLVLLVFVTVVELPAFVYLGYWFLIQLMSSGSVASAGVAFWAHIGGFAAGVLLIPLFRRRRATSS</sequence>
<dbReference type="InterPro" id="IPR050925">
    <property type="entry name" value="Rhomboid_protease_S54"/>
</dbReference>
<accession>A0ABU9EDM4</accession>
<comment type="subcellular location">
    <subcellularLocation>
        <location evidence="1">Membrane</location>
        <topology evidence="1">Multi-pass membrane protein</topology>
    </subcellularLocation>
</comment>
<keyword evidence="3 7" id="KW-0812">Transmembrane</keyword>
<comment type="caution">
    <text evidence="9">The sequence shown here is derived from an EMBL/GenBank/DDBJ whole genome shotgun (WGS) entry which is preliminary data.</text>
</comment>
<name>A0ABU9EDM4_9BACT</name>
<dbReference type="SUPFAM" id="SSF144091">
    <property type="entry name" value="Rhomboid-like"/>
    <property type="match status" value="1"/>
</dbReference>
<feature type="transmembrane region" description="Helical" evidence="7">
    <location>
        <begin position="163"/>
        <end position="187"/>
    </location>
</feature>
<evidence type="ECO:0000259" key="8">
    <source>
        <dbReference type="Pfam" id="PF01694"/>
    </source>
</evidence>
<evidence type="ECO:0000256" key="6">
    <source>
        <dbReference type="ARBA" id="ARBA00023136"/>
    </source>
</evidence>
<dbReference type="GO" id="GO:0006508">
    <property type="term" value="P:proteolysis"/>
    <property type="evidence" value="ECO:0007669"/>
    <property type="project" value="UniProtKB-KW"/>
</dbReference>
<dbReference type="InterPro" id="IPR022764">
    <property type="entry name" value="Peptidase_S54_rhomboid_dom"/>
</dbReference>
<keyword evidence="5 7" id="KW-1133">Transmembrane helix</keyword>
<dbReference type="EC" id="3.4.21.-" evidence="9"/>
<dbReference type="PANTHER" id="PTHR43731:SF14">
    <property type="entry name" value="PRESENILIN-ASSOCIATED RHOMBOID-LIKE PROTEIN, MITOCHONDRIAL"/>
    <property type="match status" value="1"/>
</dbReference>
<evidence type="ECO:0000256" key="2">
    <source>
        <dbReference type="ARBA" id="ARBA00009045"/>
    </source>
</evidence>
<keyword evidence="9" id="KW-0645">Protease</keyword>
<evidence type="ECO:0000256" key="7">
    <source>
        <dbReference type="SAM" id="Phobius"/>
    </source>
</evidence>
<dbReference type="GO" id="GO:0008233">
    <property type="term" value="F:peptidase activity"/>
    <property type="evidence" value="ECO:0007669"/>
    <property type="project" value="UniProtKB-KW"/>
</dbReference>
<keyword evidence="6 7" id="KW-0472">Membrane</keyword>
<feature type="transmembrane region" description="Helical" evidence="7">
    <location>
        <begin position="12"/>
        <end position="31"/>
    </location>
</feature>
<organism evidence="9 10">
    <name type="scientific">Gaopeijia maritima</name>
    <dbReference type="NCBI Taxonomy" id="3119007"/>
    <lineage>
        <taxon>Bacteria</taxon>
        <taxon>Pseudomonadati</taxon>
        <taxon>Gemmatimonadota</taxon>
        <taxon>Longimicrobiia</taxon>
        <taxon>Gaopeijiales</taxon>
        <taxon>Gaopeijiaceae</taxon>
        <taxon>Gaopeijia</taxon>
    </lineage>
</organism>
<dbReference type="Proteomes" id="UP001484239">
    <property type="component" value="Unassembled WGS sequence"/>
</dbReference>
<keyword evidence="4 9" id="KW-0378">Hydrolase</keyword>
<evidence type="ECO:0000313" key="10">
    <source>
        <dbReference type="Proteomes" id="UP001484239"/>
    </source>
</evidence>